<dbReference type="Pfam" id="PF00127">
    <property type="entry name" value="Copper-bind"/>
    <property type="match status" value="1"/>
</dbReference>
<keyword evidence="5" id="KW-0249">Electron transport</keyword>
<evidence type="ECO:0000256" key="4">
    <source>
        <dbReference type="ARBA" id="ARBA00022764"/>
    </source>
</evidence>
<dbReference type="GO" id="GO:0005507">
    <property type="term" value="F:copper ion binding"/>
    <property type="evidence" value="ECO:0007669"/>
    <property type="project" value="UniProtKB-UniRule"/>
</dbReference>
<dbReference type="InterPro" id="IPR001235">
    <property type="entry name" value="Copper_blue_Plastocyanin"/>
</dbReference>
<feature type="binding site" evidence="8">
    <location>
        <position position="66"/>
    </location>
    <ligand>
        <name>Cu cation</name>
        <dbReference type="ChEBI" id="CHEBI:23378"/>
    </ligand>
</feature>
<dbReference type="InterPro" id="IPR012745">
    <property type="entry name" value="Pseudoazurin"/>
</dbReference>
<evidence type="ECO:0000256" key="3">
    <source>
        <dbReference type="ARBA" id="ARBA00022723"/>
    </source>
</evidence>
<evidence type="ECO:0000256" key="9">
    <source>
        <dbReference type="SAM" id="SignalP"/>
    </source>
</evidence>
<accession>A0A549TDE6</accession>
<keyword evidence="3 8" id="KW-0479">Metal-binding</keyword>
<dbReference type="Proteomes" id="UP000316801">
    <property type="component" value="Unassembled WGS sequence"/>
</dbReference>
<keyword evidence="2" id="KW-0813">Transport</keyword>
<feature type="chain" id="PRO_5022077142" description="Pseudoazurin" evidence="9">
    <location>
        <begin position="20"/>
        <end position="151"/>
    </location>
</feature>
<dbReference type="SUPFAM" id="SSF49503">
    <property type="entry name" value="Cupredoxins"/>
    <property type="match status" value="1"/>
</dbReference>
<dbReference type="GO" id="GO:0009055">
    <property type="term" value="F:electron transfer activity"/>
    <property type="evidence" value="ECO:0007669"/>
    <property type="project" value="InterPro"/>
</dbReference>
<dbReference type="AlphaFoldDB" id="A0A549TDE6"/>
<keyword evidence="6 8" id="KW-0186">Copper</keyword>
<feature type="binding site" evidence="8">
    <location>
        <position position="112"/>
    </location>
    <ligand>
        <name>Cu cation</name>
        <dbReference type="ChEBI" id="CHEBI:23378"/>
    </ligand>
</feature>
<organism evidence="11 12">
    <name type="scientific">Rhizobium straminoryzae</name>
    <dbReference type="NCBI Taxonomy" id="1387186"/>
    <lineage>
        <taxon>Bacteria</taxon>
        <taxon>Pseudomonadati</taxon>
        <taxon>Pseudomonadota</taxon>
        <taxon>Alphaproteobacteria</taxon>
        <taxon>Hyphomicrobiales</taxon>
        <taxon>Rhizobiaceae</taxon>
        <taxon>Rhizobium/Agrobacterium group</taxon>
        <taxon>Rhizobium</taxon>
    </lineage>
</organism>
<evidence type="ECO:0000256" key="5">
    <source>
        <dbReference type="ARBA" id="ARBA00022982"/>
    </source>
</evidence>
<dbReference type="PRINTS" id="PR00155">
    <property type="entry name" value="AMICYANIN"/>
</dbReference>
<comment type="cofactor">
    <cofactor evidence="8">
        <name>Cu cation</name>
        <dbReference type="ChEBI" id="CHEBI:23378"/>
    </cofactor>
    <text evidence="8">Binds 1 copper ion per subunit.</text>
</comment>
<evidence type="ECO:0000256" key="6">
    <source>
        <dbReference type="ARBA" id="ARBA00023008"/>
    </source>
</evidence>
<evidence type="ECO:0000313" key="12">
    <source>
        <dbReference type="Proteomes" id="UP000316801"/>
    </source>
</evidence>
<keyword evidence="9" id="KW-0732">Signal</keyword>
<comment type="caution">
    <text evidence="11">The sequence shown here is derived from an EMBL/GenBank/DDBJ whole genome shotgun (WGS) entry which is preliminary data.</text>
</comment>
<evidence type="ECO:0000256" key="1">
    <source>
        <dbReference type="ARBA" id="ARBA00004418"/>
    </source>
</evidence>
<protein>
    <recommendedName>
        <fullName evidence="7">Pseudoazurin</fullName>
    </recommendedName>
</protein>
<dbReference type="Gene3D" id="2.60.40.420">
    <property type="entry name" value="Cupredoxins - blue copper proteins"/>
    <property type="match status" value="1"/>
</dbReference>
<feature type="domain" description="Blue (type 1) copper" evidence="10">
    <location>
        <begin position="32"/>
        <end position="118"/>
    </location>
</feature>
<name>A0A549TDE6_9HYPH</name>
<evidence type="ECO:0000256" key="2">
    <source>
        <dbReference type="ARBA" id="ARBA00022448"/>
    </source>
</evidence>
<dbReference type="InterPro" id="IPR000923">
    <property type="entry name" value="BlueCu_1"/>
</dbReference>
<sequence>MTLKSVLAASFLALGPALAAPAAFAADIEVKMLNKGADGEAMVFEPAAIRAAVGDTIHFVPVDKGHDAAAVKELLPEGVEEFKGKMNQELVVTVAKEGAYVVKCSPHWGMGMVALVVVGEGKPANLDAVKAAKMPKKTRDRLDAAIAQLGL</sequence>
<gene>
    <name evidence="11" type="ORF">FNA46_07375</name>
</gene>
<dbReference type="InterPro" id="IPR002386">
    <property type="entry name" value="Amicyanin/Pseudoazurin"/>
</dbReference>
<dbReference type="CDD" id="cd04218">
    <property type="entry name" value="Pseudoazurin"/>
    <property type="match status" value="1"/>
</dbReference>
<dbReference type="NCBIfam" id="TIGR02375">
    <property type="entry name" value="pseudoazurin"/>
    <property type="match status" value="1"/>
</dbReference>
<proteinExistence type="predicted"/>
<keyword evidence="12" id="KW-1185">Reference proteome</keyword>
<comment type="subcellular location">
    <subcellularLocation>
        <location evidence="1">Periplasm</location>
    </subcellularLocation>
</comment>
<feature type="binding site" evidence="8">
    <location>
        <position position="107"/>
    </location>
    <ligand>
        <name>Cu cation</name>
        <dbReference type="ChEBI" id="CHEBI:23378"/>
    </ligand>
</feature>
<reference evidence="11 12" key="1">
    <citation type="submission" date="2019-07" db="EMBL/GenBank/DDBJ databases">
        <title>Ln-dependent methylotrophs.</title>
        <authorList>
            <person name="Tani A."/>
        </authorList>
    </citation>
    <scope>NUCLEOTIDE SEQUENCE [LARGE SCALE GENOMIC DNA]</scope>
    <source>
        <strain evidence="11 12">SM12</strain>
    </source>
</reference>
<dbReference type="PRINTS" id="PR00156">
    <property type="entry name" value="COPPERBLUE"/>
</dbReference>
<dbReference type="EMBL" id="VJMG01000016">
    <property type="protein sequence ID" value="TRL40081.1"/>
    <property type="molecule type" value="Genomic_DNA"/>
</dbReference>
<feature type="binding site" evidence="8">
    <location>
        <position position="104"/>
    </location>
    <ligand>
        <name>Cu cation</name>
        <dbReference type="ChEBI" id="CHEBI:23378"/>
    </ligand>
</feature>
<evidence type="ECO:0000256" key="7">
    <source>
        <dbReference type="NCBIfam" id="TIGR02375"/>
    </source>
</evidence>
<feature type="signal peptide" evidence="9">
    <location>
        <begin position="1"/>
        <end position="19"/>
    </location>
</feature>
<dbReference type="InterPro" id="IPR008972">
    <property type="entry name" value="Cupredoxin"/>
</dbReference>
<keyword evidence="4" id="KW-0574">Periplasm</keyword>
<evidence type="ECO:0000313" key="11">
    <source>
        <dbReference type="EMBL" id="TRL40081.1"/>
    </source>
</evidence>
<dbReference type="RefSeq" id="WP_143124474.1">
    <property type="nucleotide sequence ID" value="NZ_VJMG01000016.1"/>
</dbReference>
<evidence type="ECO:0000259" key="10">
    <source>
        <dbReference type="Pfam" id="PF00127"/>
    </source>
</evidence>
<dbReference type="GO" id="GO:0042597">
    <property type="term" value="C:periplasmic space"/>
    <property type="evidence" value="ECO:0007669"/>
    <property type="project" value="UniProtKB-SubCell"/>
</dbReference>
<evidence type="ECO:0000256" key="8">
    <source>
        <dbReference type="PIRSR" id="PIRSR602386-1"/>
    </source>
</evidence>